<protein>
    <submittedName>
        <fullName evidence="2">Uncharacterized protein</fullName>
    </submittedName>
</protein>
<gene>
    <name evidence="2" type="ORF">BLNAU_6377</name>
</gene>
<feature type="region of interest" description="Disordered" evidence="1">
    <location>
        <begin position="440"/>
        <end position="460"/>
    </location>
</feature>
<feature type="region of interest" description="Disordered" evidence="1">
    <location>
        <begin position="284"/>
        <end position="309"/>
    </location>
</feature>
<keyword evidence="3" id="KW-1185">Reference proteome</keyword>
<name>A0ABQ9Y4D4_9EUKA</name>
<feature type="compositionally biased region" description="Polar residues" evidence="1">
    <location>
        <begin position="1"/>
        <end position="17"/>
    </location>
</feature>
<reference evidence="2 3" key="1">
    <citation type="journal article" date="2022" name="bioRxiv">
        <title>Genomics of Preaxostyla Flagellates Illuminates Evolutionary Transitions and the Path Towards Mitochondrial Loss.</title>
        <authorList>
            <person name="Novak L.V.F."/>
            <person name="Treitli S.C."/>
            <person name="Pyrih J."/>
            <person name="Halakuc P."/>
            <person name="Pipaliya S.V."/>
            <person name="Vacek V."/>
            <person name="Brzon O."/>
            <person name="Soukal P."/>
            <person name="Eme L."/>
            <person name="Dacks J.B."/>
            <person name="Karnkowska A."/>
            <person name="Elias M."/>
            <person name="Hampl V."/>
        </authorList>
    </citation>
    <scope>NUCLEOTIDE SEQUENCE [LARGE SCALE GENOMIC DNA]</scope>
    <source>
        <strain evidence="2">NAU3</strain>
        <tissue evidence="2">Gut</tissue>
    </source>
</reference>
<evidence type="ECO:0000313" key="2">
    <source>
        <dbReference type="EMBL" id="KAK2958608.1"/>
    </source>
</evidence>
<accession>A0ABQ9Y4D4</accession>
<proteinExistence type="predicted"/>
<evidence type="ECO:0000313" key="3">
    <source>
        <dbReference type="Proteomes" id="UP001281761"/>
    </source>
</evidence>
<feature type="region of interest" description="Disordered" evidence="1">
    <location>
        <begin position="36"/>
        <end position="58"/>
    </location>
</feature>
<feature type="compositionally biased region" description="Polar residues" evidence="1">
    <location>
        <begin position="285"/>
        <end position="300"/>
    </location>
</feature>
<feature type="region of interest" description="Disordered" evidence="1">
    <location>
        <begin position="1"/>
        <end position="20"/>
    </location>
</feature>
<comment type="caution">
    <text evidence="2">The sequence shown here is derived from an EMBL/GenBank/DDBJ whole genome shotgun (WGS) entry which is preliminary data.</text>
</comment>
<feature type="compositionally biased region" description="Polar residues" evidence="1">
    <location>
        <begin position="47"/>
        <end position="58"/>
    </location>
</feature>
<organism evidence="2 3">
    <name type="scientific">Blattamonas nauphoetae</name>
    <dbReference type="NCBI Taxonomy" id="2049346"/>
    <lineage>
        <taxon>Eukaryota</taxon>
        <taxon>Metamonada</taxon>
        <taxon>Preaxostyla</taxon>
        <taxon>Oxymonadida</taxon>
        <taxon>Blattamonas</taxon>
    </lineage>
</organism>
<sequence length="985" mass="108599">MSSIRTTSSPQQTTKEATFTAIDDNDESAFGLFSLFQEPEPDPAPKPSTQTRSLIPQETSEKQLTELEILSSFAREAVIRSRPVDLKSLHLLPTEPLHINHFFDVLYPKELHSPSISTALAVSDKQSLLSILTLLLHLSSEQFSSLLSQQQNITHVLNHFLSGCFILLSDPCALSESNRFFSPPCPTPTGESTETQLLVHLTARILDRLSSESSSPDQPITLWITSLFERCLQNASCLNESLESLDALSVIVPKTMQTISELSTTHFSTYTLRSPSIDVPLSEPVNVSTSSTSNQGTSVIDTPHPAPEHLKRTVPVDVSQRYREARAQRSIARGNSNALPSSAISITISFDSRTTLHSKGCVIFRNQVTGETIVTVKNGPGASSSRVFNAKTTNRMNDVFVGPSSQITLINVEQNMVEAELVGTGISDSWGIKMFIRPTAQTPEEEEEEERFSSNTTVSSSLSFSERAMSATLFQQELQKHHSASQHQPTGQSFELLLWTLQLLLRSFSFNTCRDTLLRSRSSLFALMASLPNHPLAVVLSHSLGSLITLLQQSSISLGEEISSTVVALNAQPLSLPHSQLASQIILATRTEPLLDFVRNNSQILLFPSFDQKLIQKPSSFFSSLSLLAQLFEDPDSDLHQIQFSASEFTVLPSLKPTPTTPSFQTLSIIKDLEEKHNPTTDGSTPLSAAQLKQFSTAPHILSALDSDPFSDPICQNRFQILALLNKIVQAFFALFDMNDIQTSSFTLFKSLLELSPSFSQSTRSLIWKISLATFDSDLAVHAFKSLTSQQPASVLPHHVSYIQVKHSPQFAVNRTEPYLVFPTENESLALTFMMEWFRYKQGLGSFNDDFVLMQTLSETSSSSPPVHSLVNLVVSPGLDTQTHQHPCLDPIQVFQGILSEIPHFLSLNQIPPQMTVPLFETFGIVLASSFLTKESLFISAGNAIKILLEKASPDQLDLVKIGLYSIIHPAAELAVGQQFEAFQG</sequence>
<evidence type="ECO:0000256" key="1">
    <source>
        <dbReference type="SAM" id="MobiDB-lite"/>
    </source>
</evidence>
<dbReference type="EMBL" id="JARBJD010000036">
    <property type="protein sequence ID" value="KAK2958608.1"/>
    <property type="molecule type" value="Genomic_DNA"/>
</dbReference>
<dbReference type="Proteomes" id="UP001281761">
    <property type="component" value="Unassembled WGS sequence"/>
</dbReference>